<evidence type="ECO:0000313" key="2">
    <source>
        <dbReference type="Proteomes" id="UP001187221"/>
    </source>
</evidence>
<gene>
    <name evidence="1" type="ORF">NUTIK01_06720</name>
</gene>
<proteinExistence type="predicted"/>
<dbReference type="EMBL" id="BTFW01000001">
    <property type="protein sequence ID" value="GMM59895.1"/>
    <property type="molecule type" value="Genomic_DNA"/>
</dbReference>
<evidence type="ECO:0000313" key="1">
    <source>
        <dbReference type="EMBL" id="GMM59895.1"/>
    </source>
</evidence>
<comment type="caution">
    <text evidence="1">The sequence shown here is derived from an EMBL/GenBank/DDBJ whole genome shotgun (WGS) entry which is preliminary data.</text>
</comment>
<dbReference type="SUPFAM" id="SSF53335">
    <property type="entry name" value="S-adenosyl-L-methionine-dependent methyltransferases"/>
    <property type="match status" value="1"/>
</dbReference>
<keyword evidence="2" id="KW-1185">Reference proteome</keyword>
<sequence length="148" mass="16760">MDDNSVDIIFLHHVVEHLWEVRPALTEAKRVLRQGGHVVIATPNLDSANRRKWGRWWRGYEAPRHLRLYTLSAMQDALRDTGFGIHLARCSARAAPAWDRESARASGTDNSSKLFGWWQEDRKVLRGNASLLAGNHDGDELLVVGKVI</sequence>
<reference evidence="1 2" key="1">
    <citation type="submission" date="2023-06" db="EMBL/GenBank/DDBJ databases">
        <title>Draft genome sequence of Novosphingobium sp. strain IK01.</title>
        <authorList>
            <person name="Hatamoto M."/>
            <person name="Ikarashi T."/>
            <person name="Yamaguchi T."/>
        </authorList>
    </citation>
    <scope>NUCLEOTIDE SEQUENCE [LARGE SCALE GENOMIC DNA]</scope>
    <source>
        <strain evidence="1 2">IK01</strain>
    </source>
</reference>
<evidence type="ECO:0008006" key="3">
    <source>
        <dbReference type="Google" id="ProtNLM"/>
    </source>
</evidence>
<name>A0ABQ6P485_9SPHN</name>
<dbReference type="Gene3D" id="3.40.50.150">
    <property type="entry name" value="Vaccinia Virus protein VP39"/>
    <property type="match status" value="1"/>
</dbReference>
<dbReference type="Proteomes" id="UP001187221">
    <property type="component" value="Unassembled WGS sequence"/>
</dbReference>
<dbReference type="Pfam" id="PF13489">
    <property type="entry name" value="Methyltransf_23"/>
    <property type="match status" value="1"/>
</dbReference>
<organism evidence="1 2">
    <name type="scientific">Novosphingobium pituita</name>
    <dbReference type="NCBI Taxonomy" id="3056842"/>
    <lineage>
        <taxon>Bacteria</taxon>
        <taxon>Pseudomonadati</taxon>
        <taxon>Pseudomonadota</taxon>
        <taxon>Alphaproteobacteria</taxon>
        <taxon>Sphingomonadales</taxon>
        <taxon>Sphingomonadaceae</taxon>
        <taxon>Novosphingobium</taxon>
    </lineage>
</organism>
<accession>A0ABQ6P485</accession>
<dbReference type="InterPro" id="IPR029063">
    <property type="entry name" value="SAM-dependent_MTases_sf"/>
</dbReference>
<protein>
    <recommendedName>
        <fullName evidence="3">Methyltransferase type 11 domain-containing protein</fullName>
    </recommendedName>
</protein>